<dbReference type="SMART" id="SM00950">
    <property type="entry name" value="Piwi"/>
    <property type="match status" value="1"/>
</dbReference>
<evidence type="ECO:0000256" key="2">
    <source>
        <dbReference type="ARBA" id="ARBA00035032"/>
    </source>
</evidence>
<comment type="caution">
    <text evidence="4">The sequence shown here is derived from an EMBL/GenBank/DDBJ whole genome shotgun (WGS) entry which is preliminary data.</text>
</comment>
<sequence>MENLCFNILTFEPPQNDLTLYFSNIEDETLNRVYHTKVPDEVIERFEKQEHYYTSFDKEAPHSFPVTKLISPAYETRKNIDGEDRSYIVQNSAWSISILKRYFNAKIHEYFKNKEFLVKPNFIHDTEIWIPSQKFDSTGQFDLYDRYCIKVQFKTVTKQLELLVTFEGVSKVYKESVEVLQNLVSPTAYNWVIFENELYRFEELPDAGKRAYGQVFPVWNFRTRDALGETTGAPDKSNKYIKFKKGIDLFYAEHLDNKKFRAIIPITSNGFIRVPEIKIGKVRSNSNQLLFGNNKTGIVPMNGLKDYGPYGLSNTTKIHFFFIFHKRDQKITEKIDSFFQGKEKRFSGLYQFIRTTYHTEPNFSIRFKDLDNPWPEIYAQLTEKHFEPDIRYIAIYISPYSKNSADISRRRIYYQLKELLLKKGISSQVIDAEKAMNNANLHYSLPNIAIAILAKLKGIPWRLDNTLEKELVVGVGAFKNYDFDIKYIGSAFSFFNNGQFNRFECFRQDQTKELAGSIKRAVKEYASNNPDIKRLIIHFYKTMRRDELAPIEEGLRDLELEIPVFIVSINKTESSDIVAFDLNWKELMPLSGTFINIGFNKFLLFNNTRYNNGSYNFSEGFPFPIKLKIECTHRELAEDIKVVRELIDQVYQFSRLYWKSVRQQNLPVTIKYPEMVAEMLPHFDGNEIPEFGKDNLWFL</sequence>
<feature type="domain" description="Piwi" evidence="3">
    <location>
        <begin position="392"/>
        <end position="684"/>
    </location>
</feature>
<dbReference type="Proteomes" id="UP001244787">
    <property type="component" value="Unassembled WGS sequence"/>
</dbReference>
<proteinExistence type="inferred from homology"/>
<evidence type="ECO:0000313" key="5">
    <source>
        <dbReference type="Proteomes" id="UP001244787"/>
    </source>
</evidence>
<dbReference type="EMBL" id="JAUGQQ010000003">
    <property type="protein sequence ID" value="MDN3723911.1"/>
    <property type="molecule type" value="Genomic_DNA"/>
</dbReference>
<gene>
    <name evidence="4" type="ORF">QRD02_05920</name>
</gene>
<protein>
    <recommendedName>
        <fullName evidence="2">Protein argonaute</fullName>
    </recommendedName>
</protein>
<reference evidence="4 5" key="1">
    <citation type="submission" date="2023-06" db="EMBL/GenBank/DDBJ databases">
        <authorList>
            <person name="Ye Y.-Q."/>
            <person name="Du Z.-J."/>
        </authorList>
    </citation>
    <scope>NUCLEOTIDE SEQUENCE [LARGE SCALE GENOMIC DNA]</scope>
    <source>
        <strain evidence="4 5">SDUM287046</strain>
    </source>
</reference>
<dbReference type="InterPro" id="IPR036397">
    <property type="entry name" value="RNaseH_sf"/>
</dbReference>
<dbReference type="SUPFAM" id="SSF53098">
    <property type="entry name" value="Ribonuclease H-like"/>
    <property type="match status" value="1"/>
</dbReference>
<dbReference type="Gene3D" id="3.30.420.10">
    <property type="entry name" value="Ribonuclease H-like superfamily/Ribonuclease H"/>
    <property type="match status" value="1"/>
</dbReference>
<dbReference type="InterPro" id="IPR003165">
    <property type="entry name" value="Piwi"/>
</dbReference>
<dbReference type="RefSeq" id="WP_290254008.1">
    <property type="nucleotide sequence ID" value="NZ_JAUGQQ010000003.1"/>
</dbReference>
<name>A0ABT8DF12_9FLAO</name>
<dbReference type="InterPro" id="IPR012337">
    <property type="entry name" value="RNaseH-like_sf"/>
</dbReference>
<keyword evidence="5" id="KW-1185">Reference proteome</keyword>
<evidence type="ECO:0000256" key="1">
    <source>
        <dbReference type="ARBA" id="ARBA00035012"/>
    </source>
</evidence>
<dbReference type="Pfam" id="PF02171">
    <property type="entry name" value="Piwi"/>
    <property type="match status" value="1"/>
</dbReference>
<comment type="similarity">
    <text evidence="1">Belongs to the argonaute family. Long pAgo subfamily.</text>
</comment>
<dbReference type="Gene3D" id="3.40.50.2300">
    <property type="match status" value="1"/>
</dbReference>
<evidence type="ECO:0000259" key="3">
    <source>
        <dbReference type="SMART" id="SM00950"/>
    </source>
</evidence>
<organism evidence="4 5">
    <name type="scientific">Aequorivita aurantiaca</name>
    <dbReference type="NCBI Taxonomy" id="3053356"/>
    <lineage>
        <taxon>Bacteria</taxon>
        <taxon>Pseudomonadati</taxon>
        <taxon>Bacteroidota</taxon>
        <taxon>Flavobacteriia</taxon>
        <taxon>Flavobacteriales</taxon>
        <taxon>Flavobacteriaceae</taxon>
        <taxon>Aequorivita</taxon>
    </lineage>
</organism>
<evidence type="ECO:0000313" key="4">
    <source>
        <dbReference type="EMBL" id="MDN3723911.1"/>
    </source>
</evidence>
<accession>A0ABT8DF12</accession>